<proteinExistence type="predicted"/>
<name>A0A9W6U0A5_9STRA</name>
<reference evidence="1" key="1">
    <citation type="submission" date="2023-04" db="EMBL/GenBank/DDBJ databases">
        <title>Phytophthora lilii NBRC 32176.</title>
        <authorList>
            <person name="Ichikawa N."/>
            <person name="Sato H."/>
            <person name="Tonouchi N."/>
        </authorList>
    </citation>
    <scope>NUCLEOTIDE SEQUENCE</scope>
    <source>
        <strain evidence="1">NBRC 32176</strain>
    </source>
</reference>
<sequence>MQLDAARNVLEVAAGAGLGSLDAAQYLLDGCSTLPRETKRTFTVTDLSPVMVGLAKERLSDVGAGSVEIKCQEANGILQARDARSLCA</sequence>
<protein>
    <submittedName>
        <fullName evidence="1">Unnamed protein product</fullName>
    </submittedName>
</protein>
<dbReference type="Gene3D" id="3.40.50.150">
    <property type="entry name" value="Vaccinia Virus protein VP39"/>
    <property type="match status" value="1"/>
</dbReference>
<evidence type="ECO:0000313" key="1">
    <source>
        <dbReference type="EMBL" id="GMF26139.1"/>
    </source>
</evidence>
<dbReference type="Proteomes" id="UP001165083">
    <property type="component" value="Unassembled WGS sequence"/>
</dbReference>
<accession>A0A9W6U0A5</accession>
<dbReference type="AlphaFoldDB" id="A0A9W6U0A5"/>
<gene>
    <name evidence="1" type="ORF">Plil01_001085500</name>
</gene>
<organism evidence="1 2">
    <name type="scientific">Phytophthora lilii</name>
    <dbReference type="NCBI Taxonomy" id="2077276"/>
    <lineage>
        <taxon>Eukaryota</taxon>
        <taxon>Sar</taxon>
        <taxon>Stramenopiles</taxon>
        <taxon>Oomycota</taxon>
        <taxon>Peronosporomycetes</taxon>
        <taxon>Peronosporales</taxon>
        <taxon>Peronosporaceae</taxon>
        <taxon>Phytophthora</taxon>
    </lineage>
</organism>
<keyword evidence="2" id="KW-1185">Reference proteome</keyword>
<dbReference type="SUPFAM" id="SSF53335">
    <property type="entry name" value="S-adenosyl-L-methionine-dependent methyltransferases"/>
    <property type="match status" value="1"/>
</dbReference>
<comment type="caution">
    <text evidence="1">The sequence shown here is derived from an EMBL/GenBank/DDBJ whole genome shotgun (WGS) entry which is preliminary data.</text>
</comment>
<evidence type="ECO:0000313" key="2">
    <source>
        <dbReference type="Proteomes" id="UP001165083"/>
    </source>
</evidence>
<dbReference type="EMBL" id="BSXW01000587">
    <property type="protein sequence ID" value="GMF26139.1"/>
    <property type="molecule type" value="Genomic_DNA"/>
</dbReference>
<dbReference type="OrthoDB" id="8300214at2759"/>
<dbReference type="InterPro" id="IPR029063">
    <property type="entry name" value="SAM-dependent_MTases_sf"/>
</dbReference>